<gene>
    <name evidence="1" type="ORF">O181_105503</name>
</gene>
<dbReference type="InterPro" id="IPR043502">
    <property type="entry name" value="DNA/RNA_pol_sf"/>
</dbReference>
<dbReference type="Gene3D" id="3.30.70.270">
    <property type="match status" value="1"/>
</dbReference>
<accession>A0A9Q3PL22</accession>
<dbReference type="Proteomes" id="UP000765509">
    <property type="component" value="Unassembled WGS sequence"/>
</dbReference>
<evidence type="ECO:0000313" key="1">
    <source>
        <dbReference type="EMBL" id="MBW0565788.1"/>
    </source>
</evidence>
<dbReference type="OrthoDB" id="6776860at2759"/>
<keyword evidence="2" id="KW-1185">Reference proteome</keyword>
<dbReference type="EMBL" id="AVOT02078004">
    <property type="protein sequence ID" value="MBW0565788.1"/>
    <property type="molecule type" value="Genomic_DNA"/>
</dbReference>
<dbReference type="InterPro" id="IPR043128">
    <property type="entry name" value="Rev_trsase/Diguanyl_cyclase"/>
</dbReference>
<protein>
    <submittedName>
        <fullName evidence="1">Uncharacterized protein</fullName>
    </submittedName>
</protein>
<dbReference type="Gene3D" id="3.10.10.10">
    <property type="entry name" value="HIV Type 1 Reverse Transcriptase, subunit A, domain 1"/>
    <property type="match status" value="1"/>
</dbReference>
<proteinExistence type="predicted"/>
<comment type="caution">
    <text evidence="1">The sequence shown here is derived from an EMBL/GenBank/DDBJ whole genome shotgun (WGS) entry which is preliminary data.</text>
</comment>
<sequence>MSLYLDVERPYPPILRRYLYSESLENSKEIEKNANKLLDMDVIGKMGDNEIVEVTMPILITWNYEASRLCGDFRALEHYTKADRYPIIRITYALDNLEKTEYITNIDFMKGFHQNEVNQNHMQNRYI</sequence>
<organism evidence="1 2">
    <name type="scientific">Austropuccinia psidii MF-1</name>
    <dbReference type="NCBI Taxonomy" id="1389203"/>
    <lineage>
        <taxon>Eukaryota</taxon>
        <taxon>Fungi</taxon>
        <taxon>Dikarya</taxon>
        <taxon>Basidiomycota</taxon>
        <taxon>Pucciniomycotina</taxon>
        <taxon>Pucciniomycetes</taxon>
        <taxon>Pucciniales</taxon>
        <taxon>Sphaerophragmiaceae</taxon>
        <taxon>Austropuccinia</taxon>
    </lineage>
</organism>
<reference evidence="1" key="1">
    <citation type="submission" date="2021-03" db="EMBL/GenBank/DDBJ databases">
        <title>Draft genome sequence of rust myrtle Austropuccinia psidii MF-1, a brazilian biotype.</title>
        <authorList>
            <person name="Quecine M.C."/>
            <person name="Pachon D.M.R."/>
            <person name="Bonatelli M.L."/>
            <person name="Correr F.H."/>
            <person name="Franceschini L.M."/>
            <person name="Leite T.F."/>
            <person name="Margarido G.R.A."/>
            <person name="Almeida C.A."/>
            <person name="Ferrarezi J.A."/>
            <person name="Labate C.A."/>
        </authorList>
    </citation>
    <scope>NUCLEOTIDE SEQUENCE</scope>
    <source>
        <strain evidence="1">MF-1</strain>
    </source>
</reference>
<dbReference type="AlphaFoldDB" id="A0A9Q3PL22"/>
<evidence type="ECO:0000313" key="2">
    <source>
        <dbReference type="Proteomes" id="UP000765509"/>
    </source>
</evidence>
<dbReference type="SUPFAM" id="SSF56672">
    <property type="entry name" value="DNA/RNA polymerases"/>
    <property type="match status" value="1"/>
</dbReference>
<name>A0A9Q3PL22_9BASI</name>